<name>A0ABS6HCT7_9PROT</name>
<reference evidence="2 3" key="1">
    <citation type="submission" date="2021-01" db="EMBL/GenBank/DDBJ databases">
        <title>Roseomonas sp. nov, a bacterium isolated from an oil production mixture in Yumen Oilfield.</title>
        <authorList>
            <person name="Wu D."/>
        </authorList>
    </citation>
    <scope>NUCLEOTIDE SEQUENCE [LARGE SCALE GENOMIC DNA]</scope>
    <source>
        <strain evidence="2 3">ROY-5-3</strain>
    </source>
</reference>
<keyword evidence="3" id="KW-1185">Reference proteome</keyword>
<comment type="caution">
    <text evidence="2">The sequence shown here is derived from an EMBL/GenBank/DDBJ whole genome shotgun (WGS) entry which is preliminary data.</text>
</comment>
<evidence type="ECO:0000313" key="3">
    <source>
        <dbReference type="Proteomes" id="UP000689967"/>
    </source>
</evidence>
<feature type="transmembrane region" description="Helical" evidence="1">
    <location>
        <begin position="33"/>
        <end position="51"/>
    </location>
</feature>
<accession>A0ABS6HCT7</accession>
<sequence>MLAVEGLCYGLFPAAMKRMIASLLTVPDNRLRQFGLVAATIGVTAAWIIVLI</sequence>
<evidence type="ECO:0000313" key="2">
    <source>
        <dbReference type="EMBL" id="MBU8546541.1"/>
    </source>
</evidence>
<dbReference type="Pfam" id="PF09838">
    <property type="entry name" value="DUF2065"/>
    <property type="match status" value="1"/>
</dbReference>
<organism evidence="2 3">
    <name type="scientific">Falsiroseomonas oleicola</name>
    <dbReference type="NCBI Taxonomy" id="2801474"/>
    <lineage>
        <taxon>Bacteria</taxon>
        <taxon>Pseudomonadati</taxon>
        <taxon>Pseudomonadota</taxon>
        <taxon>Alphaproteobacteria</taxon>
        <taxon>Acetobacterales</taxon>
        <taxon>Roseomonadaceae</taxon>
        <taxon>Falsiroseomonas</taxon>
    </lineage>
</organism>
<protein>
    <submittedName>
        <fullName evidence="2">DUF2065 domain-containing protein</fullName>
    </submittedName>
</protein>
<keyword evidence="1" id="KW-0472">Membrane</keyword>
<dbReference type="Proteomes" id="UP000689967">
    <property type="component" value="Unassembled WGS sequence"/>
</dbReference>
<dbReference type="PANTHER" id="PTHR38602:SF1">
    <property type="entry name" value="INNER MEMBRANE PROTEIN"/>
    <property type="match status" value="1"/>
</dbReference>
<evidence type="ECO:0000256" key="1">
    <source>
        <dbReference type="SAM" id="Phobius"/>
    </source>
</evidence>
<dbReference type="PANTHER" id="PTHR38602">
    <property type="entry name" value="INNER MEMBRANE PROTEIN-RELATED"/>
    <property type="match status" value="1"/>
</dbReference>
<keyword evidence="1" id="KW-0812">Transmembrane</keyword>
<dbReference type="InterPro" id="IPR019201">
    <property type="entry name" value="DUF2065"/>
</dbReference>
<proteinExistence type="predicted"/>
<gene>
    <name evidence="2" type="ORF">JJQ90_22660</name>
</gene>
<keyword evidence="1" id="KW-1133">Transmembrane helix</keyword>
<dbReference type="EMBL" id="JAERQM010000008">
    <property type="protein sequence ID" value="MBU8546541.1"/>
    <property type="molecule type" value="Genomic_DNA"/>
</dbReference>